<organism evidence="1 2">
    <name type="scientific">Pantoea rwandensis</name>
    <dbReference type="NCBI Taxonomy" id="1076550"/>
    <lineage>
        <taxon>Bacteria</taxon>
        <taxon>Pseudomonadati</taxon>
        <taxon>Pseudomonadota</taxon>
        <taxon>Gammaproteobacteria</taxon>
        <taxon>Enterobacterales</taxon>
        <taxon>Erwiniaceae</taxon>
        <taxon>Pantoea</taxon>
    </lineage>
</organism>
<evidence type="ECO:0000313" key="2">
    <source>
        <dbReference type="Proteomes" id="UP000193558"/>
    </source>
</evidence>
<protein>
    <submittedName>
        <fullName evidence="1">Uncharacterized protein</fullName>
    </submittedName>
</protein>
<gene>
    <name evidence="1" type="ORF">HA51_00075</name>
</gene>
<proteinExistence type="predicted"/>
<reference evidence="1 2" key="1">
    <citation type="journal article" date="2017" name="Antonie Van Leeuwenhoek">
        <title>Phylogenomic resolution of the bacterial genus Pantoea and its relationship with Erwinia and Tatumella.</title>
        <authorList>
            <person name="Palmer M."/>
            <person name="Steenkamp E.T."/>
            <person name="Coetzee M.P."/>
            <person name="Chan W.Y."/>
            <person name="van Zyl E."/>
            <person name="De Maayer P."/>
            <person name="Coutinho T.A."/>
            <person name="Blom J."/>
            <person name="Smits T.H."/>
            <person name="Duffy B."/>
            <person name="Venter S.N."/>
        </authorList>
    </citation>
    <scope>NUCLEOTIDE SEQUENCE [LARGE SCALE GENOMIC DNA]</scope>
    <source>
        <strain evidence="1 2">LMG 26275</strain>
    </source>
</reference>
<dbReference type="EMBL" id="MLFR01000001">
    <property type="protein sequence ID" value="ORM71518.1"/>
    <property type="molecule type" value="Genomic_DNA"/>
</dbReference>
<name>A0A1X1D4C1_9GAMM</name>
<sequence length="86" mass="9760">MGEQVSLKINDPGGFKSHPLFGTLDVRCDDVNFQCSTAPNHCLNDCLFWAAAMYVAYNPGTNSHTIRLIRVIKPNRYQAKRAERLY</sequence>
<comment type="caution">
    <text evidence="1">The sequence shown here is derived from an EMBL/GenBank/DDBJ whole genome shotgun (WGS) entry which is preliminary data.</text>
</comment>
<dbReference type="AlphaFoldDB" id="A0A1X1D4C1"/>
<dbReference type="Proteomes" id="UP000193558">
    <property type="component" value="Unassembled WGS sequence"/>
</dbReference>
<accession>A0A1X1D4C1</accession>
<evidence type="ECO:0000313" key="1">
    <source>
        <dbReference type="EMBL" id="ORM71518.1"/>
    </source>
</evidence>